<keyword evidence="2" id="KW-1185">Reference proteome</keyword>
<dbReference type="AlphaFoldDB" id="A0A1H9DLI2"/>
<name>A0A1H9DLI2_9GAMM</name>
<proteinExistence type="predicted"/>
<dbReference type="RefSeq" id="WP_091353719.1">
    <property type="nucleotide sequence ID" value="NZ_AP025284.1"/>
</dbReference>
<dbReference type="Proteomes" id="UP000198749">
    <property type="component" value="Unassembled WGS sequence"/>
</dbReference>
<sequence length="157" mass="18759">MSYLPIEQYKKAWIFRHKDMPVSEEDLAQIKPLSEARAEQVWSQQISKHCNHPGLFGSEDWANKNQIWLETANWQQTWESDDPALPGLLADHLQWDDQTVVWFCYSSEHVIETRWDVFRRNWKNFLFFDDGPLLIGRKRKQVAQFHQTGNYRIGNRP</sequence>
<protein>
    <recommendedName>
        <fullName evidence="3">DUF2947 domain-containing protein</fullName>
    </recommendedName>
</protein>
<dbReference type="EMBL" id="FOGB01000001">
    <property type="protein sequence ID" value="SEQ14177.1"/>
    <property type="molecule type" value="Genomic_DNA"/>
</dbReference>
<accession>A0A1H9DLI2</accession>
<organism evidence="1 2">
    <name type="scientific">Amphritea atlantica</name>
    <dbReference type="NCBI Taxonomy" id="355243"/>
    <lineage>
        <taxon>Bacteria</taxon>
        <taxon>Pseudomonadati</taxon>
        <taxon>Pseudomonadota</taxon>
        <taxon>Gammaproteobacteria</taxon>
        <taxon>Oceanospirillales</taxon>
        <taxon>Oceanospirillaceae</taxon>
        <taxon>Amphritea</taxon>
    </lineage>
</organism>
<gene>
    <name evidence="1" type="ORF">SAMN03080615_00610</name>
</gene>
<reference evidence="2" key="1">
    <citation type="submission" date="2016-10" db="EMBL/GenBank/DDBJ databases">
        <authorList>
            <person name="Varghese N."/>
            <person name="Submissions S."/>
        </authorList>
    </citation>
    <scope>NUCLEOTIDE SEQUENCE [LARGE SCALE GENOMIC DNA]</scope>
    <source>
        <strain evidence="2">DSM 18887</strain>
    </source>
</reference>
<dbReference type="OrthoDB" id="6687905at2"/>
<dbReference type="Pfam" id="PF11163">
    <property type="entry name" value="DUF2947"/>
    <property type="match status" value="1"/>
</dbReference>
<dbReference type="InterPro" id="IPR021334">
    <property type="entry name" value="DUF2947"/>
</dbReference>
<evidence type="ECO:0000313" key="2">
    <source>
        <dbReference type="Proteomes" id="UP000198749"/>
    </source>
</evidence>
<evidence type="ECO:0000313" key="1">
    <source>
        <dbReference type="EMBL" id="SEQ14177.1"/>
    </source>
</evidence>
<evidence type="ECO:0008006" key="3">
    <source>
        <dbReference type="Google" id="ProtNLM"/>
    </source>
</evidence>
<dbReference type="STRING" id="355243.SAMN03080615_00610"/>